<keyword evidence="9" id="KW-1133">Transmembrane helix</keyword>
<keyword evidence="11" id="KW-1185">Reference proteome</keyword>
<dbReference type="GO" id="GO:0017148">
    <property type="term" value="P:negative regulation of translation"/>
    <property type="evidence" value="ECO:0007669"/>
    <property type="project" value="UniProtKB-KW"/>
</dbReference>
<evidence type="ECO:0000256" key="8">
    <source>
        <dbReference type="RuleBase" id="RU004915"/>
    </source>
</evidence>
<feature type="transmembrane region" description="Helical" evidence="9">
    <location>
        <begin position="32"/>
        <end position="53"/>
    </location>
</feature>
<evidence type="ECO:0000256" key="1">
    <source>
        <dbReference type="ARBA" id="ARBA00000237"/>
    </source>
</evidence>
<dbReference type="Pfam" id="PF00161">
    <property type="entry name" value="RIP"/>
    <property type="match status" value="1"/>
</dbReference>
<dbReference type="GO" id="GO:0090729">
    <property type="term" value="F:toxin activity"/>
    <property type="evidence" value="ECO:0007669"/>
    <property type="project" value="UniProtKB-KW"/>
</dbReference>
<evidence type="ECO:0000313" key="11">
    <source>
        <dbReference type="Proteomes" id="UP001443914"/>
    </source>
</evidence>
<keyword evidence="7 8" id="KW-0652">Protein synthesis inhibitor</keyword>
<dbReference type="InterPro" id="IPR036041">
    <property type="entry name" value="Ribosome-inact_prot_sf"/>
</dbReference>
<dbReference type="InterPro" id="IPR001574">
    <property type="entry name" value="Ribosome_inactivat_prot"/>
</dbReference>
<dbReference type="PROSITE" id="PS00275">
    <property type="entry name" value="SHIGA_RICIN"/>
    <property type="match status" value="1"/>
</dbReference>
<dbReference type="GO" id="GO:0006952">
    <property type="term" value="P:defense response"/>
    <property type="evidence" value="ECO:0007669"/>
    <property type="project" value="UniProtKB-KW"/>
</dbReference>
<sequence>MLLITNNNNKSIFLLNTINLQSTSFDKKMKSWIMVVVTWLIILQSTVTAVITYELNLDDTTEAQYSTFLEELRDDIKDPELHYGGTDLPVIKRPMTPHKFLRVDLKVSTGTVSLAIQRSNLYVLAYLAKNDRNEFRAYYFKDKITTSKLNGLFPEAYGAQNHQQIEYGESYPQIETRAGITRKNAGLGVKKLAAYMAEVNRKPRVIKSEAGFILLAAQMVAEATRFRYIEDLVLDNFDTEKEIEITPNRVIILENSWSIISQATKDSNNGVFETTLVLKSYAVPNVEWEVDDVVEVNMGILLNVDRPIVDYI</sequence>
<name>A0AAW1GJ20_SAPOF</name>
<dbReference type="PANTHER" id="PTHR33453">
    <property type="match status" value="1"/>
</dbReference>
<dbReference type="InterPro" id="IPR017988">
    <property type="entry name" value="Ribosome_inactivat_prot_CS"/>
</dbReference>
<evidence type="ECO:0000256" key="7">
    <source>
        <dbReference type="ARBA" id="ARBA00023193"/>
    </source>
</evidence>
<evidence type="ECO:0000256" key="6">
    <source>
        <dbReference type="ARBA" id="ARBA00022821"/>
    </source>
</evidence>
<dbReference type="GO" id="GO:0030598">
    <property type="term" value="F:rRNA N-glycosylase activity"/>
    <property type="evidence" value="ECO:0007669"/>
    <property type="project" value="UniProtKB-EC"/>
</dbReference>
<dbReference type="EMBL" id="JBDFQZ010000015">
    <property type="protein sequence ID" value="KAK9663676.1"/>
    <property type="molecule type" value="Genomic_DNA"/>
</dbReference>
<keyword evidence="5 8" id="KW-0378">Hydrolase</keyword>
<dbReference type="PRINTS" id="PR00396">
    <property type="entry name" value="SHIGARICIN"/>
</dbReference>
<comment type="caution">
    <text evidence="10">The sequence shown here is derived from an EMBL/GenBank/DDBJ whole genome shotgun (WGS) entry which is preliminary data.</text>
</comment>
<accession>A0AAW1GJ20</accession>
<dbReference type="Proteomes" id="UP001443914">
    <property type="component" value="Unassembled WGS sequence"/>
</dbReference>
<evidence type="ECO:0000256" key="4">
    <source>
        <dbReference type="ARBA" id="ARBA00022656"/>
    </source>
</evidence>
<dbReference type="SUPFAM" id="SSF56371">
    <property type="entry name" value="Ribosome inactivating proteins (RIP)"/>
    <property type="match status" value="1"/>
</dbReference>
<evidence type="ECO:0000256" key="2">
    <source>
        <dbReference type="ARBA" id="ARBA00008544"/>
    </source>
</evidence>
<protein>
    <recommendedName>
        <fullName evidence="3 8">rRNA N-glycosylase</fullName>
        <ecNumber evidence="3 8">3.2.2.22</ecNumber>
    </recommendedName>
</protein>
<keyword evidence="4 8" id="KW-0800">Toxin</keyword>
<keyword evidence="9" id="KW-0812">Transmembrane</keyword>
<comment type="similarity">
    <text evidence="2">Belongs to the ribosome-inactivating protein family. Type 1 RIP subfamily.</text>
</comment>
<evidence type="ECO:0000256" key="3">
    <source>
        <dbReference type="ARBA" id="ARBA00012001"/>
    </source>
</evidence>
<dbReference type="Gene3D" id="4.10.470.10">
    <property type="entry name" value="Ricin (A Subunit), domain 2"/>
    <property type="match status" value="1"/>
</dbReference>
<dbReference type="EC" id="3.2.2.22" evidence="3 8"/>
<comment type="catalytic activity">
    <reaction evidence="1 8">
        <text>Endohydrolysis of the N-glycosidic bond at one specific adenosine on the 28S rRNA.</text>
        <dbReference type="EC" id="3.2.2.22"/>
    </reaction>
</comment>
<evidence type="ECO:0000313" key="10">
    <source>
        <dbReference type="EMBL" id="KAK9663676.1"/>
    </source>
</evidence>
<dbReference type="AlphaFoldDB" id="A0AAW1GJ20"/>
<proteinExistence type="inferred from homology"/>
<organism evidence="10 11">
    <name type="scientific">Saponaria officinalis</name>
    <name type="common">Common soapwort</name>
    <name type="synonym">Lychnis saponaria</name>
    <dbReference type="NCBI Taxonomy" id="3572"/>
    <lineage>
        <taxon>Eukaryota</taxon>
        <taxon>Viridiplantae</taxon>
        <taxon>Streptophyta</taxon>
        <taxon>Embryophyta</taxon>
        <taxon>Tracheophyta</taxon>
        <taxon>Spermatophyta</taxon>
        <taxon>Magnoliopsida</taxon>
        <taxon>eudicotyledons</taxon>
        <taxon>Gunneridae</taxon>
        <taxon>Pentapetalae</taxon>
        <taxon>Caryophyllales</taxon>
        <taxon>Caryophyllaceae</taxon>
        <taxon>Caryophylleae</taxon>
        <taxon>Saponaria</taxon>
    </lineage>
</organism>
<dbReference type="InterPro" id="IPR016139">
    <property type="entry name" value="Ribosome_inactivat_prot_sub2"/>
</dbReference>
<gene>
    <name evidence="10" type="ORF">RND81_O220600</name>
</gene>
<dbReference type="InterPro" id="IPR017989">
    <property type="entry name" value="Ribosome_inactivat_1/2"/>
</dbReference>
<reference evidence="10" key="1">
    <citation type="submission" date="2024-03" db="EMBL/GenBank/DDBJ databases">
        <title>WGS assembly of Saponaria officinalis var. Norfolk2.</title>
        <authorList>
            <person name="Jenkins J."/>
            <person name="Shu S."/>
            <person name="Grimwood J."/>
            <person name="Barry K."/>
            <person name="Goodstein D."/>
            <person name="Schmutz J."/>
            <person name="Leebens-Mack J."/>
            <person name="Osbourn A."/>
        </authorList>
    </citation>
    <scope>NUCLEOTIDE SEQUENCE [LARGE SCALE GENOMIC DNA]</scope>
    <source>
        <strain evidence="10">JIC</strain>
    </source>
</reference>
<evidence type="ECO:0000256" key="5">
    <source>
        <dbReference type="ARBA" id="ARBA00022801"/>
    </source>
</evidence>
<keyword evidence="9" id="KW-0472">Membrane</keyword>
<evidence type="ECO:0000256" key="9">
    <source>
        <dbReference type="SAM" id="Phobius"/>
    </source>
</evidence>
<dbReference type="PANTHER" id="PTHR33453:SF34">
    <property type="entry name" value="RIBOSOME-INACTIVATING PROTEIN"/>
    <property type="match status" value="1"/>
</dbReference>
<keyword evidence="6 8" id="KW-0611">Plant defense</keyword>
<dbReference type="Gene3D" id="3.40.420.10">
    <property type="entry name" value="Ricin (A subunit), domain 1"/>
    <property type="match status" value="1"/>
</dbReference>
<dbReference type="InterPro" id="IPR016138">
    <property type="entry name" value="Ribosome_inactivat_prot_sub1"/>
</dbReference>